<dbReference type="EMBL" id="LUEZ02000084">
    <property type="protein sequence ID" value="RDB19113.1"/>
    <property type="molecule type" value="Genomic_DNA"/>
</dbReference>
<feature type="region of interest" description="Disordered" evidence="1">
    <location>
        <begin position="1"/>
        <end position="26"/>
    </location>
</feature>
<organism evidence="2 3">
    <name type="scientific">Hypsizygus marmoreus</name>
    <name type="common">White beech mushroom</name>
    <name type="synonym">Agaricus marmoreus</name>
    <dbReference type="NCBI Taxonomy" id="39966"/>
    <lineage>
        <taxon>Eukaryota</taxon>
        <taxon>Fungi</taxon>
        <taxon>Dikarya</taxon>
        <taxon>Basidiomycota</taxon>
        <taxon>Agaricomycotina</taxon>
        <taxon>Agaricomycetes</taxon>
        <taxon>Agaricomycetidae</taxon>
        <taxon>Agaricales</taxon>
        <taxon>Tricholomatineae</taxon>
        <taxon>Lyophyllaceae</taxon>
        <taxon>Hypsizygus</taxon>
    </lineage>
</organism>
<evidence type="ECO:0000313" key="3">
    <source>
        <dbReference type="Proteomes" id="UP000076154"/>
    </source>
</evidence>
<protein>
    <submittedName>
        <fullName evidence="2">Uncharacterized protein</fullName>
    </submittedName>
</protein>
<proteinExistence type="predicted"/>
<evidence type="ECO:0000313" key="2">
    <source>
        <dbReference type="EMBL" id="RDB19113.1"/>
    </source>
</evidence>
<reference evidence="2" key="1">
    <citation type="submission" date="2018-04" db="EMBL/GenBank/DDBJ databases">
        <title>Whole genome sequencing of Hypsizygus marmoreus.</title>
        <authorList>
            <person name="Choi I.-G."/>
            <person name="Min B."/>
            <person name="Kim J.-G."/>
            <person name="Kim S."/>
            <person name="Oh Y.-L."/>
            <person name="Kong W.-S."/>
            <person name="Park H."/>
            <person name="Jeong J."/>
            <person name="Song E.-S."/>
        </authorList>
    </citation>
    <scope>NUCLEOTIDE SEQUENCE [LARGE SCALE GENOMIC DNA]</scope>
    <source>
        <strain evidence="2">51987-8</strain>
    </source>
</reference>
<sequence>MAVFREHHPGHPAQRVLSPDPLEPENDSLPPQMSLLFLDISVLFHLLPPCPALSCWRWSNMHVNWTFSACNEAGVEGSRASGAGASWHGLRRSRGKVTRMGRDSRVDVGNRGEMMLGSLHILRPPRRLYQAACVCVCDGWFFQA</sequence>
<dbReference type="AlphaFoldDB" id="A0A369JHC9"/>
<comment type="caution">
    <text evidence="2">The sequence shown here is derived from an EMBL/GenBank/DDBJ whole genome shotgun (WGS) entry which is preliminary data.</text>
</comment>
<accession>A0A369JHC9</accession>
<name>A0A369JHC9_HYPMA</name>
<evidence type="ECO:0000256" key="1">
    <source>
        <dbReference type="SAM" id="MobiDB-lite"/>
    </source>
</evidence>
<dbReference type="InParanoid" id="A0A369JHC9"/>
<dbReference type="Proteomes" id="UP000076154">
    <property type="component" value="Unassembled WGS sequence"/>
</dbReference>
<keyword evidence="3" id="KW-1185">Reference proteome</keyword>
<gene>
    <name evidence="2" type="ORF">Hypma_014231</name>
</gene>